<dbReference type="PANTHER" id="PTHR11439:SF483">
    <property type="entry name" value="PEPTIDE SYNTHASE GLIP-LIKE, PUTATIVE (AFU_ORTHOLOGUE AFUA_3G12920)-RELATED"/>
    <property type="match status" value="1"/>
</dbReference>
<dbReference type="EMBL" id="JABTTQ020000004">
    <property type="protein sequence ID" value="KAK6158992.1"/>
    <property type="molecule type" value="Genomic_DNA"/>
</dbReference>
<evidence type="ECO:0000313" key="1">
    <source>
        <dbReference type="EMBL" id="KAK6158992.1"/>
    </source>
</evidence>
<dbReference type="CDD" id="cd09272">
    <property type="entry name" value="RNase_HI_RT_Ty1"/>
    <property type="match status" value="1"/>
</dbReference>
<reference evidence="1 2" key="1">
    <citation type="journal article" date="2021" name="Comput. Struct. Biotechnol. J.">
        <title>De novo genome assembly of the potent medicinal plant Rehmannia glutinosa using nanopore technology.</title>
        <authorList>
            <person name="Ma L."/>
            <person name="Dong C."/>
            <person name="Song C."/>
            <person name="Wang X."/>
            <person name="Zheng X."/>
            <person name="Niu Y."/>
            <person name="Chen S."/>
            <person name="Feng W."/>
        </authorList>
    </citation>
    <scope>NUCLEOTIDE SEQUENCE [LARGE SCALE GENOMIC DNA]</scope>
    <source>
        <strain evidence="1">DH-2019</strain>
    </source>
</reference>
<comment type="caution">
    <text evidence="1">The sequence shown here is derived from an EMBL/GenBank/DDBJ whole genome shotgun (WGS) entry which is preliminary data.</text>
</comment>
<sequence>MQGKFEMSMIGELTFFLEIQVKQMNDGTFISQTKYTRDLMKKFDMKEKSSVKIPMNTSIKMDMDAYGKAVDQTRYRALIGSLLYLTASKPDITFVVGISSRFTSNPSKEHGKELKRVLRYFKFTINYGLYYNRGSSTLECYSDANWAADKIDSRSTSGWLFTIGGAIIVWASKRQTCVALSSLESEYIPVSIASKGIV</sequence>
<dbReference type="Proteomes" id="UP001318860">
    <property type="component" value="Unassembled WGS sequence"/>
</dbReference>
<name>A0ABR0XIM2_REHGL</name>
<accession>A0ABR0XIM2</accession>
<gene>
    <name evidence="1" type="ORF">DH2020_006306</name>
</gene>
<protein>
    <recommendedName>
        <fullName evidence="3">Mitochondrial protein</fullName>
    </recommendedName>
</protein>
<keyword evidence="2" id="KW-1185">Reference proteome</keyword>
<evidence type="ECO:0008006" key="3">
    <source>
        <dbReference type="Google" id="ProtNLM"/>
    </source>
</evidence>
<organism evidence="1 2">
    <name type="scientific">Rehmannia glutinosa</name>
    <name type="common">Chinese foxglove</name>
    <dbReference type="NCBI Taxonomy" id="99300"/>
    <lineage>
        <taxon>Eukaryota</taxon>
        <taxon>Viridiplantae</taxon>
        <taxon>Streptophyta</taxon>
        <taxon>Embryophyta</taxon>
        <taxon>Tracheophyta</taxon>
        <taxon>Spermatophyta</taxon>
        <taxon>Magnoliopsida</taxon>
        <taxon>eudicotyledons</taxon>
        <taxon>Gunneridae</taxon>
        <taxon>Pentapetalae</taxon>
        <taxon>asterids</taxon>
        <taxon>lamiids</taxon>
        <taxon>Lamiales</taxon>
        <taxon>Orobanchaceae</taxon>
        <taxon>Rehmannieae</taxon>
        <taxon>Rehmannia</taxon>
    </lineage>
</organism>
<dbReference type="PANTHER" id="PTHR11439">
    <property type="entry name" value="GAG-POL-RELATED RETROTRANSPOSON"/>
    <property type="match status" value="1"/>
</dbReference>
<proteinExistence type="predicted"/>
<evidence type="ECO:0000313" key="2">
    <source>
        <dbReference type="Proteomes" id="UP001318860"/>
    </source>
</evidence>